<dbReference type="Gene3D" id="3.40.50.1820">
    <property type="entry name" value="alpha/beta hydrolase"/>
    <property type="match status" value="1"/>
</dbReference>
<organism evidence="3 4">
    <name type="scientific">Robiginitalea biformata (strain ATCC BAA-864 / DSM 15991 / KCTC 12146 / HTCC2501)</name>
    <dbReference type="NCBI Taxonomy" id="313596"/>
    <lineage>
        <taxon>Bacteria</taxon>
        <taxon>Pseudomonadati</taxon>
        <taxon>Bacteroidota</taxon>
        <taxon>Flavobacteriia</taxon>
        <taxon>Flavobacteriales</taxon>
        <taxon>Flavobacteriaceae</taxon>
        <taxon>Robiginitalea</taxon>
    </lineage>
</organism>
<evidence type="ECO:0000259" key="2">
    <source>
        <dbReference type="Pfam" id="PF00561"/>
    </source>
</evidence>
<dbReference type="STRING" id="313596.RB2501_11947"/>
<dbReference type="Pfam" id="PF00561">
    <property type="entry name" value="Abhydrolase_1"/>
    <property type="match status" value="1"/>
</dbReference>
<sequence length="281" mass="32378">MTTFRQINTGTLEFDCLEAGDPAGEAVIFLHGFPETHFMWRRLMAELASEGFYCIAPNMRGYSPNACPKGVAHYGIRHLRQDVADWADALGIDRFHLVGHDWGAAVGWQATFHFDQRILSWTALSVPHGRAFAKALKTDKVQRKKSSYIRWFLLPRIPEWMIRKDDFAKFRRLWKRSAPEEVENYLSVFRRKASLTAALNYYRANFGRRKMKPTGPVSVPTLFIWGNRDLAIGAFAARANANYVDGPYTFLEIDGGHWLIQENYPEVARAVRHHLLKYKTK</sequence>
<dbReference type="Proteomes" id="UP000009049">
    <property type="component" value="Chromosome"/>
</dbReference>
<dbReference type="InterPro" id="IPR029058">
    <property type="entry name" value="AB_hydrolase_fold"/>
</dbReference>
<evidence type="ECO:0000256" key="1">
    <source>
        <dbReference type="ARBA" id="ARBA00022801"/>
    </source>
</evidence>
<keyword evidence="4" id="KW-1185">Reference proteome</keyword>
<dbReference type="ESTHER" id="robbh-a4cmz6">
    <property type="family name" value="Epoxide_hydrolase"/>
</dbReference>
<protein>
    <submittedName>
        <fullName evidence="3">Putative epoxide hydrolase</fullName>
    </submittedName>
</protein>
<proteinExistence type="predicted"/>
<dbReference type="PRINTS" id="PR00412">
    <property type="entry name" value="EPOXHYDRLASE"/>
</dbReference>
<dbReference type="OrthoDB" id="9773293at2"/>
<dbReference type="RefSeq" id="WP_015754359.1">
    <property type="nucleotide sequence ID" value="NC_013222.1"/>
</dbReference>
<reference evidence="3 4" key="1">
    <citation type="journal article" date="2009" name="J. Bacteriol.">
        <title>Complete genome sequence of Robiginitalea biformata HTCC2501.</title>
        <authorList>
            <person name="Oh H.M."/>
            <person name="Giovannoni S.J."/>
            <person name="Lee K."/>
            <person name="Ferriera S."/>
            <person name="Johnson J."/>
            <person name="Cho J.C."/>
        </authorList>
    </citation>
    <scope>NUCLEOTIDE SEQUENCE [LARGE SCALE GENOMIC DNA]</scope>
    <source>
        <strain evidence="4">ATCC BAA-864 / HTCC2501 / KCTC 12146</strain>
    </source>
</reference>
<dbReference type="InterPro" id="IPR000073">
    <property type="entry name" value="AB_hydrolase_1"/>
</dbReference>
<dbReference type="EMBL" id="CP001712">
    <property type="protein sequence ID" value="EAR15038.1"/>
    <property type="molecule type" value="Genomic_DNA"/>
</dbReference>
<dbReference type="SUPFAM" id="SSF53474">
    <property type="entry name" value="alpha/beta-Hydrolases"/>
    <property type="match status" value="1"/>
</dbReference>
<dbReference type="eggNOG" id="COG0596">
    <property type="taxonomic scope" value="Bacteria"/>
</dbReference>
<dbReference type="InterPro" id="IPR000639">
    <property type="entry name" value="Epox_hydrolase-like"/>
</dbReference>
<evidence type="ECO:0000313" key="3">
    <source>
        <dbReference type="EMBL" id="EAR15038.1"/>
    </source>
</evidence>
<accession>A4CMZ6</accession>
<evidence type="ECO:0000313" key="4">
    <source>
        <dbReference type="Proteomes" id="UP000009049"/>
    </source>
</evidence>
<dbReference type="GO" id="GO:0016787">
    <property type="term" value="F:hydrolase activity"/>
    <property type="evidence" value="ECO:0007669"/>
    <property type="project" value="UniProtKB-KW"/>
</dbReference>
<feature type="domain" description="AB hydrolase-1" evidence="2">
    <location>
        <begin position="26"/>
        <end position="262"/>
    </location>
</feature>
<keyword evidence="1 3" id="KW-0378">Hydrolase</keyword>
<dbReference type="HOGENOM" id="CLU_020336_7_3_10"/>
<dbReference type="AlphaFoldDB" id="A4CMZ6"/>
<dbReference type="PANTHER" id="PTHR43329">
    <property type="entry name" value="EPOXIDE HYDROLASE"/>
    <property type="match status" value="1"/>
</dbReference>
<gene>
    <name evidence="3" type="ordered locus">RB2501_11947</name>
</gene>
<name>A4CMZ6_ROBBH</name>
<dbReference type="KEGG" id="rbi:RB2501_11947"/>